<reference evidence="3 4" key="3">
    <citation type="submission" date="2019-11" db="EMBL/GenBank/DDBJ databases">
        <title>A de novo genome assembly of a pear dwarfing rootstock.</title>
        <authorList>
            <person name="Wang F."/>
            <person name="Wang J."/>
            <person name="Li S."/>
            <person name="Zhang Y."/>
            <person name="Fang M."/>
            <person name="Ma L."/>
            <person name="Zhao Y."/>
            <person name="Jiang S."/>
        </authorList>
    </citation>
    <scope>NUCLEOTIDE SEQUENCE [LARGE SCALE GENOMIC DNA]</scope>
    <source>
        <strain evidence="3">S2</strain>
        <tissue evidence="3">Leaf</tissue>
    </source>
</reference>
<evidence type="ECO:0000313" key="4">
    <source>
        <dbReference type="Proteomes" id="UP000327157"/>
    </source>
</evidence>
<dbReference type="AlphaFoldDB" id="A0A5N5HYG3"/>
<keyword evidence="2" id="KW-0732">Signal</keyword>
<dbReference type="Pfam" id="PF06487">
    <property type="entry name" value="SAP18"/>
    <property type="match status" value="1"/>
</dbReference>
<accession>A0A5N5HYG3</accession>
<reference evidence="3 4" key="1">
    <citation type="submission" date="2019-09" db="EMBL/GenBank/DDBJ databases">
        <authorList>
            <person name="Ou C."/>
        </authorList>
    </citation>
    <scope>NUCLEOTIDE SEQUENCE [LARGE SCALE GENOMIC DNA]</scope>
    <source>
        <strain evidence="3">S2</strain>
        <tissue evidence="3">Leaf</tissue>
    </source>
</reference>
<comment type="caution">
    <text evidence="3">The sequence shown here is derived from an EMBL/GenBank/DDBJ whole genome shotgun (WGS) entry which is preliminary data.</text>
</comment>
<dbReference type="Proteomes" id="UP000327157">
    <property type="component" value="Chromosome 6"/>
</dbReference>
<evidence type="ECO:0000313" key="3">
    <source>
        <dbReference type="EMBL" id="KAB2632629.1"/>
    </source>
</evidence>
<name>A0A5N5HYG3_9ROSA</name>
<dbReference type="GO" id="GO:0005634">
    <property type="term" value="C:nucleus"/>
    <property type="evidence" value="ECO:0007669"/>
    <property type="project" value="TreeGrafter"/>
</dbReference>
<dbReference type="Gene3D" id="3.10.20.550">
    <property type="entry name" value="ASAP complex, SAP18 subunit"/>
    <property type="match status" value="1"/>
</dbReference>
<dbReference type="GO" id="GO:0003714">
    <property type="term" value="F:transcription corepressor activity"/>
    <property type="evidence" value="ECO:0007669"/>
    <property type="project" value="TreeGrafter"/>
</dbReference>
<dbReference type="InterPro" id="IPR042534">
    <property type="entry name" value="SAP18_sf"/>
</dbReference>
<dbReference type="OrthoDB" id="1156683at2759"/>
<reference evidence="4" key="2">
    <citation type="submission" date="2019-10" db="EMBL/GenBank/DDBJ databases">
        <title>A de novo genome assembly of a pear dwarfing rootstock.</title>
        <authorList>
            <person name="Wang F."/>
            <person name="Wang J."/>
            <person name="Li S."/>
            <person name="Zhang Y."/>
            <person name="Fang M."/>
            <person name="Ma L."/>
            <person name="Zhao Y."/>
            <person name="Jiang S."/>
        </authorList>
    </citation>
    <scope>NUCLEOTIDE SEQUENCE [LARGE SCALE GENOMIC DNA]</scope>
</reference>
<sequence>MQTCPLLLRVFTKVCATPVFCFLQIGAHHSEVEFTVRGNEPKDKVQIYTRKDAKLRELTDLVQEIAPEASRSARLSFAFVYPDKHGRFVVKQVGMRNSHGNGRQVDESKALNDLNFQIGDYLDVAIL</sequence>
<evidence type="ECO:0000256" key="1">
    <source>
        <dbReference type="ARBA" id="ARBA00009143"/>
    </source>
</evidence>
<comment type="similarity">
    <text evidence="1">Belongs to the SAP18 family.</text>
</comment>
<feature type="chain" id="PRO_5024394427" evidence="2">
    <location>
        <begin position="17"/>
        <end position="127"/>
    </location>
</feature>
<gene>
    <name evidence="3" type="ORF">D8674_028876</name>
</gene>
<proteinExistence type="inferred from homology"/>
<protein>
    <submittedName>
        <fullName evidence="3">Histone deacetylase complex subunit SAP18-like</fullName>
    </submittedName>
</protein>
<feature type="signal peptide" evidence="2">
    <location>
        <begin position="1"/>
        <end position="16"/>
    </location>
</feature>
<evidence type="ECO:0000256" key="2">
    <source>
        <dbReference type="SAM" id="SignalP"/>
    </source>
</evidence>
<keyword evidence="4" id="KW-1185">Reference proteome</keyword>
<dbReference type="InterPro" id="IPR010516">
    <property type="entry name" value="SAP18"/>
</dbReference>
<organism evidence="3 4">
    <name type="scientific">Pyrus ussuriensis x Pyrus communis</name>
    <dbReference type="NCBI Taxonomy" id="2448454"/>
    <lineage>
        <taxon>Eukaryota</taxon>
        <taxon>Viridiplantae</taxon>
        <taxon>Streptophyta</taxon>
        <taxon>Embryophyta</taxon>
        <taxon>Tracheophyta</taxon>
        <taxon>Spermatophyta</taxon>
        <taxon>Magnoliopsida</taxon>
        <taxon>eudicotyledons</taxon>
        <taxon>Gunneridae</taxon>
        <taxon>Pentapetalae</taxon>
        <taxon>rosids</taxon>
        <taxon>fabids</taxon>
        <taxon>Rosales</taxon>
        <taxon>Rosaceae</taxon>
        <taxon>Amygdaloideae</taxon>
        <taxon>Maleae</taxon>
        <taxon>Pyrus</taxon>
    </lineage>
</organism>
<dbReference type="PANTHER" id="PTHR13082:SF0">
    <property type="entry name" value="HISTONE DEACETYLASE COMPLEX SUBUNIT SAP18"/>
    <property type="match status" value="1"/>
</dbReference>
<dbReference type="PANTHER" id="PTHR13082">
    <property type="entry name" value="SAP18"/>
    <property type="match status" value="1"/>
</dbReference>
<dbReference type="EMBL" id="SMOL01000120">
    <property type="protein sequence ID" value="KAB2632629.1"/>
    <property type="molecule type" value="Genomic_DNA"/>
</dbReference>